<dbReference type="Gene3D" id="2.40.390.10">
    <property type="entry name" value="CV3147-like"/>
    <property type="match status" value="1"/>
</dbReference>
<evidence type="ECO:0008006" key="5">
    <source>
        <dbReference type="Google" id="ProtNLM"/>
    </source>
</evidence>
<dbReference type="AlphaFoldDB" id="A0A366EAC1"/>
<sequence length="362" mass="37994">MGRILTLDDVESAIAGGSVFAAGGGGWVEHGRMLGTTAVTIGRPELVDMEEVSDDAWIATAAAIGAPASTTQWEMLGIDYVKAVELLQYELGDEVYGLMIGQNGMSSTMNAWLPSAVLGTKVIDAVGDIRAHPTGDMGSIGMANSPEQMIQTAVGGHRDSNSYIELVTRGATAKISPILRKASDMSGGFIASCRNPLRASYVRRNAALGGISRALTLGEAIRAAQSKGATAVIDAICKTTNGSILAQGKVTAKNVHYTQEAFDIGTITVRDGNRDVILHVMNEYMAVDDGDGQRLATFPDVITTLDTNGSPVSVGNVHEGMEILVFHINKTEIPLSASVKDPSVYPIVEKALGISLADYALA</sequence>
<feature type="domain" description="S-Me-THD-like C-terminal" evidence="2">
    <location>
        <begin position="177"/>
        <end position="330"/>
    </location>
</feature>
<evidence type="ECO:0000259" key="2">
    <source>
        <dbReference type="Pfam" id="PF20906"/>
    </source>
</evidence>
<name>A0A366EAC1_9HYPH</name>
<dbReference type="OrthoDB" id="7441206at2"/>
<comment type="caution">
    <text evidence="3">The sequence shown here is derived from an EMBL/GenBank/DDBJ whole genome shotgun (WGS) entry which is preliminary data.</text>
</comment>
<dbReference type="InterPro" id="IPR024071">
    <property type="entry name" value="S-Me-THD_C_sf"/>
</dbReference>
<keyword evidence="4" id="KW-1185">Reference proteome</keyword>
<dbReference type="Proteomes" id="UP000252893">
    <property type="component" value="Unassembled WGS sequence"/>
</dbReference>
<dbReference type="InterPro" id="IPR048350">
    <property type="entry name" value="S-Me-THD-like_C"/>
</dbReference>
<gene>
    <name evidence="3" type="ORF">DFR47_101634</name>
</gene>
<dbReference type="Gene3D" id="3.40.1610.10">
    <property type="entry name" value="CV3147-like domain"/>
    <property type="match status" value="1"/>
</dbReference>
<dbReference type="Pfam" id="PF06032">
    <property type="entry name" value="S-Me-THD_N"/>
    <property type="match status" value="1"/>
</dbReference>
<reference evidence="3 4" key="1">
    <citation type="submission" date="2018-06" db="EMBL/GenBank/DDBJ databases">
        <title>Genomic Encyclopedia of Type Strains, Phase IV (KMG-IV): sequencing the most valuable type-strain genomes for metagenomic binning, comparative biology and taxonomic classification.</title>
        <authorList>
            <person name="Goeker M."/>
        </authorList>
    </citation>
    <scope>NUCLEOTIDE SEQUENCE [LARGE SCALE GENOMIC DNA]</scope>
    <source>
        <strain evidence="3 4">DSM 25619</strain>
    </source>
</reference>
<feature type="domain" description="S-Me-THD N-terminal" evidence="1">
    <location>
        <begin position="9"/>
        <end position="143"/>
    </location>
</feature>
<organism evidence="3 4">
    <name type="scientific">Pseudochrobactrum asaccharolyticum</name>
    <dbReference type="NCBI Taxonomy" id="354351"/>
    <lineage>
        <taxon>Bacteria</taxon>
        <taxon>Pseudomonadati</taxon>
        <taxon>Pseudomonadota</taxon>
        <taxon>Alphaproteobacteria</taxon>
        <taxon>Hyphomicrobiales</taxon>
        <taxon>Brucellaceae</taxon>
        <taxon>Pseudochrobactrum</taxon>
    </lineage>
</organism>
<evidence type="ECO:0000259" key="1">
    <source>
        <dbReference type="Pfam" id="PF06032"/>
    </source>
</evidence>
<dbReference type="InterPro" id="IPR027479">
    <property type="entry name" value="S-Me-THD_N_sf"/>
</dbReference>
<dbReference type="EMBL" id="QNRH01000001">
    <property type="protein sequence ID" value="RBO99025.1"/>
    <property type="molecule type" value="Genomic_DNA"/>
</dbReference>
<dbReference type="Pfam" id="PF20906">
    <property type="entry name" value="S-Me-THD_C"/>
    <property type="match status" value="1"/>
</dbReference>
<dbReference type="InterPro" id="IPR010318">
    <property type="entry name" value="S-Me-THD_N"/>
</dbReference>
<evidence type="ECO:0000313" key="3">
    <source>
        <dbReference type="EMBL" id="RBO99025.1"/>
    </source>
</evidence>
<evidence type="ECO:0000313" key="4">
    <source>
        <dbReference type="Proteomes" id="UP000252893"/>
    </source>
</evidence>
<accession>A0A366EAC1</accession>
<protein>
    <recommendedName>
        <fullName evidence="5">OsrF</fullName>
    </recommendedName>
</protein>
<dbReference type="SUPFAM" id="SSF160991">
    <property type="entry name" value="CV3147-like"/>
    <property type="match status" value="1"/>
</dbReference>
<proteinExistence type="predicted"/>
<dbReference type="RefSeq" id="WP_113942913.1">
    <property type="nucleotide sequence ID" value="NZ_JBHEEG010000005.1"/>
</dbReference>